<feature type="chain" id="PRO_5046371914" evidence="2">
    <location>
        <begin position="17"/>
        <end position="365"/>
    </location>
</feature>
<dbReference type="Proteomes" id="UP000694865">
    <property type="component" value="Unplaced"/>
</dbReference>
<sequence length="365" mass="41632">MYRFIAFALFIGASFGQEFTLVFEDNFDELNLETWQHEMTAGGGGNWEFQYYTNNRSNSYVRDGILYIKPTLTADLYGEDYLYTGRLDLWGASPADICTGNAWYGCDRFGNANEILNPIQSARLRTVFSQTLRYGKIEVRAKMPTGDWLWPAIWMLPQRNPYGGWPASGEIDLVESRGNVNLTDPLGNSVGVDQMGSTMHWGPYYPHNGAPLTTTTRYAENGTFGTHFHVYAMEWNDKYLRFLLDGEEIMFVDPGDGGFWEYGGWHQSLPGDDNPWAQGDKLAPFDKPFYITMNVAVGGTTGYWGENLINSPCPKPWSNTSPYAPKEFWEDNACWYPTWRPDENNGEYAALQVDYVRLYEITPTQ</sequence>
<evidence type="ECO:0000259" key="3">
    <source>
        <dbReference type="PROSITE" id="PS51762"/>
    </source>
</evidence>
<organism evidence="4 5">
    <name type="scientific">Saccoglossus kowalevskii</name>
    <name type="common">Acorn worm</name>
    <dbReference type="NCBI Taxonomy" id="10224"/>
    <lineage>
        <taxon>Eukaryota</taxon>
        <taxon>Metazoa</taxon>
        <taxon>Hemichordata</taxon>
        <taxon>Enteropneusta</taxon>
        <taxon>Harrimaniidae</taxon>
        <taxon>Saccoglossus</taxon>
    </lineage>
</organism>
<dbReference type="Gene3D" id="2.60.120.200">
    <property type="match status" value="1"/>
</dbReference>
<evidence type="ECO:0000256" key="2">
    <source>
        <dbReference type="SAM" id="SignalP"/>
    </source>
</evidence>
<feature type="signal peptide" evidence="2">
    <location>
        <begin position="1"/>
        <end position="16"/>
    </location>
</feature>
<dbReference type="InterPro" id="IPR050546">
    <property type="entry name" value="Glycosyl_Hydrlase_16"/>
</dbReference>
<dbReference type="InterPro" id="IPR013320">
    <property type="entry name" value="ConA-like_dom_sf"/>
</dbReference>
<keyword evidence="2" id="KW-0732">Signal</keyword>
<gene>
    <name evidence="5" type="primary">LOC100368305</name>
</gene>
<evidence type="ECO:0000256" key="1">
    <source>
        <dbReference type="ARBA" id="ARBA00006865"/>
    </source>
</evidence>
<dbReference type="CDD" id="cd08024">
    <property type="entry name" value="GH16_CCF"/>
    <property type="match status" value="1"/>
</dbReference>
<feature type="domain" description="GH16" evidence="3">
    <location>
        <begin position="13"/>
        <end position="364"/>
    </location>
</feature>
<evidence type="ECO:0000313" key="5">
    <source>
        <dbReference type="RefSeq" id="XP_002740984.1"/>
    </source>
</evidence>
<dbReference type="GeneID" id="100368305"/>
<evidence type="ECO:0000313" key="4">
    <source>
        <dbReference type="Proteomes" id="UP000694865"/>
    </source>
</evidence>
<dbReference type="PROSITE" id="PS51762">
    <property type="entry name" value="GH16_2"/>
    <property type="match status" value="1"/>
</dbReference>
<dbReference type="InterPro" id="IPR000757">
    <property type="entry name" value="Beta-glucanase-like"/>
</dbReference>
<protein>
    <submittedName>
        <fullName evidence="5">Beta-1,3-glucan-binding protein-like</fullName>
    </submittedName>
</protein>
<accession>A0ABM0GZQ1</accession>
<dbReference type="Pfam" id="PF00722">
    <property type="entry name" value="Glyco_hydro_16"/>
    <property type="match status" value="1"/>
</dbReference>
<dbReference type="SUPFAM" id="SSF49899">
    <property type="entry name" value="Concanavalin A-like lectins/glucanases"/>
    <property type="match status" value="1"/>
</dbReference>
<name>A0ABM0GZQ1_SACKO</name>
<reference evidence="5" key="1">
    <citation type="submission" date="2025-08" db="UniProtKB">
        <authorList>
            <consortium name="RefSeq"/>
        </authorList>
    </citation>
    <scope>IDENTIFICATION</scope>
    <source>
        <tissue evidence="5">Testes</tissue>
    </source>
</reference>
<dbReference type="PANTHER" id="PTHR10963">
    <property type="entry name" value="GLYCOSYL HYDROLASE-RELATED"/>
    <property type="match status" value="1"/>
</dbReference>
<comment type="similarity">
    <text evidence="1">Belongs to the glycosyl hydrolase 16 family.</text>
</comment>
<dbReference type="RefSeq" id="XP_002740984.1">
    <property type="nucleotide sequence ID" value="XM_002740938.2"/>
</dbReference>
<keyword evidence="4" id="KW-1185">Reference proteome</keyword>
<proteinExistence type="inferred from homology"/>
<dbReference type="PANTHER" id="PTHR10963:SF55">
    <property type="entry name" value="GLYCOSIDE HYDROLASE FAMILY 16 PROTEIN"/>
    <property type="match status" value="1"/>
</dbReference>